<accession>A0ABV7Y2M0</accession>
<sequence length="154" mass="17333">MTPPAQDRDLGILIGLAYQQFVRELNAWHHEQGFDDLGRSDGYVFRQLAEGPSTVSALATRLGITKQGAGQIVDDMRRRGYVEQRPDPTDKRARQLTLTERGQAALKAARTFHRTFERRLVREHGKESVQRLRELLGAIAGHTEEVAPRPPAPL</sequence>
<reference evidence="3" key="1">
    <citation type="journal article" date="2019" name="Int. J. Syst. Evol. Microbiol.">
        <title>The Global Catalogue of Microorganisms (GCM) 10K type strain sequencing project: providing services to taxonomists for standard genome sequencing and annotation.</title>
        <authorList>
            <consortium name="The Broad Institute Genomics Platform"/>
            <consortium name="The Broad Institute Genome Sequencing Center for Infectious Disease"/>
            <person name="Wu L."/>
            <person name="Ma J."/>
        </authorList>
    </citation>
    <scope>NUCLEOTIDE SEQUENCE [LARGE SCALE GENOMIC DNA]</scope>
    <source>
        <strain evidence="3">CGMCC 4.7241</strain>
    </source>
</reference>
<comment type="caution">
    <text evidence="2">The sequence shown here is derived from an EMBL/GenBank/DDBJ whole genome shotgun (WGS) entry which is preliminary data.</text>
</comment>
<proteinExistence type="predicted"/>
<dbReference type="Gene3D" id="1.10.10.10">
    <property type="entry name" value="Winged helix-like DNA-binding domain superfamily/Winged helix DNA-binding domain"/>
    <property type="match status" value="1"/>
</dbReference>
<gene>
    <name evidence="2" type="ORF">ACFOUW_01450</name>
</gene>
<evidence type="ECO:0000313" key="3">
    <source>
        <dbReference type="Proteomes" id="UP001595699"/>
    </source>
</evidence>
<dbReference type="InterPro" id="IPR039422">
    <property type="entry name" value="MarR/SlyA-like"/>
</dbReference>
<dbReference type="EMBL" id="JBHRZH010000001">
    <property type="protein sequence ID" value="MFC3759491.1"/>
    <property type="molecule type" value="Genomic_DNA"/>
</dbReference>
<dbReference type="Proteomes" id="UP001595699">
    <property type="component" value="Unassembled WGS sequence"/>
</dbReference>
<protein>
    <submittedName>
        <fullName evidence="2">MarR family winged helix-turn-helix transcriptional regulator</fullName>
    </submittedName>
</protein>
<feature type="domain" description="HTH marR-type" evidence="1">
    <location>
        <begin position="7"/>
        <end position="141"/>
    </location>
</feature>
<evidence type="ECO:0000259" key="1">
    <source>
        <dbReference type="PROSITE" id="PS50995"/>
    </source>
</evidence>
<dbReference type="PANTHER" id="PTHR33164:SF99">
    <property type="entry name" value="MARR FAMILY REGULATORY PROTEIN"/>
    <property type="match status" value="1"/>
</dbReference>
<name>A0ABV7Y2M0_9ACTN</name>
<dbReference type="InterPro" id="IPR000835">
    <property type="entry name" value="HTH_MarR-typ"/>
</dbReference>
<dbReference type="CDD" id="cd00090">
    <property type="entry name" value="HTH_ARSR"/>
    <property type="match status" value="1"/>
</dbReference>
<dbReference type="RefSeq" id="WP_205122124.1">
    <property type="nucleotide sequence ID" value="NZ_JAFBCM010000001.1"/>
</dbReference>
<dbReference type="PROSITE" id="PS50995">
    <property type="entry name" value="HTH_MARR_2"/>
    <property type="match status" value="1"/>
</dbReference>
<dbReference type="SMART" id="SM00347">
    <property type="entry name" value="HTH_MARR"/>
    <property type="match status" value="1"/>
</dbReference>
<dbReference type="SUPFAM" id="SSF46785">
    <property type="entry name" value="Winged helix' DNA-binding domain"/>
    <property type="match status" value="1"/>
</dbReference>
<evidence type="ECO:0000313" key="2">
    <source>
        <dbReference type="EMBL" id="MFC3759491.1"/>
    </source>
</evidence>
<dbReference type="Pfam" id="PF12802">
    <property type="entry name" value="MarR_2"/>
    <property type="match status" value="1"/>
</dbReference>
<dbReference type="PANTHER" id="PTHR33164">
    <property type="entry name" value="TRANSCRIPTIONAL REGULATOR, MARR FAMILY"/>
    <property type="match status" value="1"/>
</dbReference>
<dbReference type="InterPro" id="IPR036388">
    <property type="entry name" value="WH-like_DNA-bd_sf"/>
</dbReference>
<keyword evidence="3" id="KW-1185">Reference proteome</keyword>
<organism evidence="2 3">
    <name type="scientific">Tenggerimyces flavus</name>
    <dbReference type="NCBI Taxonomy" id="1708749"/>
    <lineage>
        <taxon>Bacteria</taxon>
        <taxon>Bacillati</taxon>
        <taxon>Actinomycetota</taxon>
        <taxon>Actinomycetes</taxon>
        <taxon>Propionibacteriales</taxon>
        <taxon>Nocardioidaceae</taxon>
        <taxon>Tenggerimyces</taxon>
    </lineage>
</organism>
<dbReference type="InterPro" id="IPR036390">
    <property type="entry name" value="WH_DNA-bd_sf"/>
</dbReference>
<dbReference type="InterPro" id="IPR011991">
    <property type="entry name" value="ArsR-like_HTH"/>
</dbReference>